<dbReference type="Proteomes" id="UP000215914">
    <property type="component" value="Unassembled WGS sequence"/>
</dbReference>
<accession>A0A9K3IEN3</accession>
<keyword evidence="1" id="KW-0472">Membrane</keyword>
<feature type="transmembrane region" description="Helical" evidence="1">
    <location>
        <begin position="15"/>
        <end position="34"/>
    </location>
</feature>
<organism evidence="2 3">
    <name type="scientific">Helianthus annuus</name>
    <name type="common">Common sunflower</name>
    <dbReference type="NCBI Taxonomy" id="4232"/>
    <lineage>
        <taxon>Eukaryota</taxon>
        <taxon>Viridiplantae</taxon>
        <taxon>Streptophyta</taxon>
        <taxon>Embryophyta</taxon>
        <taxon>Tracheophyta</taxon>
        <taxon>Spermatophyta</taxon>
        <taxon>Magnoliopsida</taxon>
        <taxon>eudicotyledons</taxon>
        <taxon>Gunneridae</taxon>
        <taxon>Pentapetalae</taxon>
        <taxon>asterids</taxon>
        <taxon>campanulids</taxon>
        <taxon>Asterales</taxon>
        <taxon>Asteraceae</taxon>
        <taxon>Asteroideae</taxon>
        <taxon>Heliantheae alliance</taxon>
        <taxon>Heliantheae</taxon>
        <taxon>Helianthus</taxon>
    </lineage>
</organism>
<reference evidence="2" key="1">
    <citation type="journal article" date="2017" name="Nature">
        <title>The sunflower genome provides insights into oil metabolism, flowering and Asterid evolution.</title>
        <authorList>
            <person name="Badouin H."/>
            <person name="Gouzy J."/>
            <person name="Grassa C.J."/>
            <person name="Murat F."/>
            <person name="Staton S.E."/>
            <person name="Cottret L."/>
            <person name="Lelandais-Briere C."/>
            <person name="Owens G.L."/>
            <person name="Carrere S."/>
            <person name="Mayjonade B."/>
            <person name="Legrand L."/>
            <person name="Gill N."/>
            <person name="Kane N.C."/>
            <person name="Bowers J.E."/>
            <person name="Hubner S."/>
            <person name="Bellec A."/>
            <person name="Berard A."/>
            <person name="Berges H."/>
            <person name="Blanchet N."/>
            <person name="Boniface M.C."/>
            <person name="Brunel D."/>
            <person name="Catrice O."/>
            <person name="Chaidir N."/>
            <person name="Claudel C."/>
            <person name="Donnadieu C."/>
            <person name="Faraut T."/>
            <person name="Fievet G."/>
            <person name="Helmstetter N."/>
            <person name="King M."/>
            <person name="Knapp S.J."/>
            <person name="Lai Z."/>
            <person name="Le Paslier M.C."/>
            <person name="Lippi Y."/>
            <person name="Lorenzon L."/>
            <person name="Mandel J.R."/>
            <person name="Marage G."/>
            <person name="Marchand G."/>
            <person name="Marquand E."/>
            <person name="Bret-Mestries E."/>
            <person name="Morien E."/>
            <person name="Nambeesan S."/>
            <person name="Nguyen T."/>
            <person name="Pegot-Espagnet P."/>
            <person name="Pouilly N."/>
            <person name="Raftis F."/>
            <person name="Sallet E."/>
            <person name="Schiex T."/>
            <person name="Thomas J."/>
            <person name="Vandecasteele C."/>
            <person name="Vares D."/>
            <person name="Vear F."/>
            <person name="Vautrin S."/>
            <person name="Crespi M."/>
            <person name="Mangin B."/>
            <person name="Burke J.M."/>
            <person name="Salse J."/>
            <person name="Munos S."/>
            <person name="Vincourt P."/>
            <person name="Rieseberg L.H."/>
            <person name="Langlade N.B."/>
        </authorList>
    </citation>
    <scope>NUCLEOTIDE SEQUENCE</scope>
    <source>
        <tissue evidence="2">Leaves</tissue>
    </source>
</reference>
<dbReference type="AlphaFoldDB" id="A0A9K3IEN3"/>
<reference evidence="2" key="2">
    <citation type="submission" date="2020-06" db="EMBL/GenBank/DDBJ databases">
        <title>Helianthus annuus Genome sequencing and assembly Release 2.</title>
        <authorList>
            <person name="Gouzy J."/>
            <person name="Langlade N."/>
            <person name="Munos S."/>
        </authorList>
    </citation>
    <scope>NUCLEOTIDE SEQUENCE</scope>
    <source>
        <tissue evidence="2">Leaves</tissue>
    </source>
</reference>
<evidence type="ECO:0000313" key="3">
    <source>
        <dbReference type="Proteomes" id="UP000215914"/>
    </source>
</evidence>
<gene>
    <name evidence="2" type="ORF">HanXRQr2_Chr08g0339691</name>
</gene>
<protein>
    <submittedName>
        <fullName evidence="2">Uncharacterized protein</fullName>
    </submittedName>
</protein>
<dbReference type="Gramene" id="mRNA:HanXRQr2_Chr08g0339691">
    <property type="protein sequence ID" value="CDS:HanXRQr2_Chr08g0339691.1"/>
    <property type="gene ID" value="HanXRQr2_Chr08g0339691"/>
</dbReference>
<comment type="caution">
    <text evidence="2">The sequence shown here is derived from an EMBL/GenBank/DDBJ whole genome shotgun (WGS) entry which is preliminary data.</text>
</comment>
<keyword evidence="1" id="KW-1133">Transmembrane helix</keyword>
<keyword evidence="3" id="KW-1185">Reference proteome</keyword>
<name>A0A9K3IEN3_HELAN</name>
<evidence type="ECO:0000313" key="2">
    <source>
        <dbReference type="EMBL" id="KAF5795438.1"/>
    </source>
</evidence>
<evidence type="ECO:0000256" key="1">
    <source>
        <dbReference type="SAM" id="Phobius"/>
    </source>
</evidence>
<keyword evidence="1" id="KW-0812">Transmembrane</keyword>
<proteinExistence type="predicted"/>
<dbReference type="EMBL" id="MNCJ02000323">
    <property type="protein sequence ID" value="KAF5795438.1"/>
    <property type="molecule type" value="Genomic_DNA"/>
</dbReference>
<sequence length="57" mass="6792">MSPKSVFYLLPKIEMLQVIIWLPFLMIITMMFYYEGPSQKLMKLPPKATKVSVYIFF</sequence>